<feature type="transmembrane region" description="Helical" evidence="6">
    <location>
        <begin position="332"/>
        <end position="360"/>
    </location>
</feature>
<evidence type="ECO:0000256" key="2">
    <source>
        <dbReference type="ARBA" id="ARBA00022475"/>
    </source>
</evidence>
<dbReference type="RefSeq" id="WP_303548658.1">
    <property type="nucleotide sequence ID" value="NZ_JAUOPG010000002.1"/>
</dbReference>
<feature type="domain" description="ABC3 transporter permease C-terminal" evidence="7">
    <location>
        <begin position="291"/>
        <end position="409"/>
    </location>
</feature>
<dbReference type="EMBL" id="JAUOPG010000002">
    <property type="protein sequence ID" value="MDO6452617.1"/>
    <property type="molecule type" value="Genomic_DNA"/>
</dbReference>
<dbReference type="Pfam" id="PF02687">
    <property type="entry name" value="FtsX"/>
    <property type="match status" value="1"/>
</dbReference>
<sequence>MLVKIALASSWSRRHVLSMIVLSIALSVALLLAVEQVRSEVRNSFNRSVAGTDLIVGARGGELQLMLYSIFHIGQASNTISWKSFELIRDNPNVEWALPISLGDSHKGFRVVGTDAKLFDFFKVGRDEPLVFKKGKRFSDLFDTVIGADVAKKLNYRIGQSITLSHGMGATSFSEHDDRPFTIVGILESTGTPVDQSVYVSSEAIEAIHVGWQSGTRIRGQTVSESDIRDMSLTPKLITAVLVGVKSKLSTFTLQRLINDYKGEPLQAVLPGVALQQLWQLIRIAENALFVVSICVVISGFVGMLSVLLTSLSSRRKEMAILRAVGAKPRHLVGLLMMESAMVTLLGTVLGTVMAAIGLLVSAPWLESQFGFHLGGVSSIISTLPMLALVLVLGALIGIWPGYRAYRQTAHDGLTER</sequence>
<dbReference type="Proteomes" id="UP001169862">
    <property type="component" value="Unassembled WGS sequence"/>
</dbReference>
<dbReference type="Pfam" id="PF12704">
    <property type="entry name" value="MacB_PCD"/>
    <property type="match status" value="1"/>
</dbReference>
<comment type="subcellular location">
    <subcellularLocation>
        <location evidence="1">Cell membrane</location>
        <topology evidence="1">Multi-pass membrane protein</topology>
    </subcellularLocation>
</comment>
<dbReference type="PANTHER" id="PTHR43738">
    <property type="entry name" value="ABC TRANSPORTER, MEMBRANE PROTEIN"/>
    <property type="match status" value="1"/>
</dbReference>
<dbReference type="GO" id="GO:0005886">
    <property type="term" value="C:plasma membrane"/>
    <property type="evidence" value="ECO:0007669"/>
    <property type="project" value="UniProtKB-SubCell"/>
</dbReference>
<evidence type="ECO:0000259" key="8">
    <source>
        <dbReference type="Pfam" id="PF12704"/>
    </source>
</evidence>
<name>A0AAW7XHR3_9GAMM</name>
<dbReference type="InterPro" id="IPR051125">
    <property type="entry name" value="ABC-4/HrtB_transporter"/>
</dbReference>
<evidence type="ECO:0000256" key="1">
    <source>
        <dbReference type="ARBA" id="ARBA00004651"/>
    </source>
</evidence>
<accession>A0AAW7XHR3</accession>
<proteinExistence type="predicted"/>
<dbReference type="AlphaFoldDB" id="A0AAW7XHR3"/>
<evidence type="ECO:0000256" key="5">
    <source>
        <dbReference type="ARBA" id="ARBA00023136"/>
    </source>
</evidence>
<comment type="caution">
    <text evidence="9">The sequence shown here is derived from an EMBL/GenBank/DDBJ whole genome shotgun (WGS) entry which is preliminary data.</text>
</comment>
<keyword evidence="5 6" id="KW-0472">Membrane</keyword>
<keyword evidence="4 6" id="KW-1133">Transmembrane helix</keyword>
<dbReference type="InterPro" id="IPR003838">
    <property type="entry name" value="ABC3_permease_C"/>
</dbReference>
<keyword evidence="3 6" id="KW-0812">Transmembrane</keyword>
<feature type="domain" description="MacB-like periplasmic core" evidence="8">
    <location>
        <begin position="20"/>
        <end position="207"/>
    </location>
</feature>
<protein>
    <submittedName>
        <fullName evidence="9">ABC transporter permease</fullName>
    </submittedName>
</protein>
<evidence type="ECO:0000259" key="7">
    <source>
        <dbReference type="Pfam" id="PF02687"/>
    </source>
</evidence>
<reference evidence="9" key="1">
    <citation type="submission" date="2023-07" db="EMBL/GenBank/DDBJ databases">
        <title>Genome content predicts the carbon catabolic preferences of heterotrophic bacteria.</title>
        <authorList>
            <person name="Gralka M."/>
        </authorList>
    </citation>
    <scope>NUCLEOTIDE SEQUENCE</scope>
    <source>
        <strain evidence="9">I2M16</strain>
    </source>
</reference>
<evidence type="ECO:0000313" key="9">
    <source>
        <dbReference type="EMBL" id="MDO6452617.1"/>
    </source>
</evidence>
<gene>
    <name evidence="9" type="ORF">Q4490_03480</name>
</gene>
<evidence type="ECO:0000313" key="10">
    <source>
        <dbReference type="Proteomes" id="UP001169862"/>
    </source>
</evidence>
<dbReference type="InterPro" id="IPR025857">
    <property type="entry name" value="MacB_PCD"/>
</dbReference>
<dbReference type="PANTHER" id="PTHR43738:SF2">
    <property type="entry name" value="ABC TRANSPORTER PERMEASE"/>
    <property type="match status" value="1"/>
</dbReference>
<evidence type="ECO:0000256" key="4">
    <source>
        <dbReference type="ARBA" id="ARBA00022989"/>
    </source>
</evidence>
<feature type="transmembrane region" description="Helical" evidence="6">
    <location>
        <begin position="288"/>
        <end position="312"/>
    </location>
</feature>
<organism evidence="9 10">
    <name type="scientific">Neptunomonas phycophila</name>
    <dbReference type="NCBI Taxonomy" id="1572645"/>
    <lineage>
        <taxon>Bacteria</taxon>
        <taxon>Pseudomonadati</taxon>
        <taxon>Pseudomonadota</taxon>
        <taxon>Gammaproteobacteria</taxon>
        <taxon>Oceanospirillales</taxon>
        <taxon>Oceanospirillaceae</taxon>
        <taxon>Neptunomonas</taxon>
    </lineage>
</organism>
<evidence type="ECO:0000256" key="3">
    <source>
        <dbReference type="ARBA" id="ARBA00022692"/>
    </source>
</evidence>
<keyword evidence="2" id="KW-1003">Cell membrane</keyword>
<feature type="transmembrane region" description="Helical" evidence="6">
    <location>
        <begin position="380"/>
        <end position="400"/>
    </location>
</feature>
<evidence type="ECO:0000256" key="6">
    <source>
        <dbReference type="SAM" id="Phobius"/>
    </source>
</evidence>